<sequence>MSHSSRRLAPVGVLLLLALAGCAAPPAPSASTAAPESDAHGRIDGAAEVAEPALGLTSIDAGGRVSHLDLLDETTAELGVVRAPAAVHSDGRYLFSADDDGVSIVDSGVWTWDHVDHFHYYRAPARVLDEVAGEGVATIATSNSSTSGGTGVFFPGSGEAVLLDTEALSKGEVVEKFRMTTTAGAGLVAPVGSFAAVAAGGEVSLRAADGAPLGPTTPCIDPAGTITTRVGAVIGCRDGAVLASVEGDQPVVEVVPYPPGTTAPRATAFHNREGRPRVAALAGDVGIWILDTRARTWTLLPAPEPLVQVTAVDDKTANVLALSAGGRALTLDGDSGAVRAASVPLVSESLAAGLPVTLVADQQRAYLNGPAEGRLWEIDFVDGARIAREFTPERSPLFFAETGR</sequence>
<dbReference type="PROSITE" id="PS51257">
    <property type="entry name" value="PROKAR_LIPOPROTEIN"/>
    <property type="match status" value="1"/>
</dbReference>
<evidence type="ECO:0008006" key="4">
    <source>
        <dbReference type="Google" id="ProtNLM"/>
    </source>
</evidence>
<reference evidence="2 3" key="1">
    <citation type="submission" date="2016-10" db="EMBL/GenBank/DDBJ databases">
        <authorList>
            <person name="de Groot N.N."/>
        </authorList>
    </citation>
    <scope>NUCLEOTIDE SEQUENCE [LARGE SCALE GENOMIC DNA]</scope>
    <source>
        <strain evidence="2 3">StLB037</strain>
    </source>
</reference>
<name>A0A1H0PXK7_MICTS</name>
<organism evidence="2 3">
    <name type="scientific">Microbacterium testaceum (strain StLB037)</name>
    <dbReference type="NCBI Taxonomy" id="979556"/>
    <lineage>
        <taxon>Bacteria</taxon>
        <taxon>Bacillati</taxon>
        <taxon>Actinomycetota</taxon>
        <taxon>Actinomycetes</taxon>
        <taxon>Micrococcales</taxon>
        <taxon>Microbacteriaceae</taxon>
        <taxon>Microbacterium</taxon>
    </lineage>
</organism>
<feature type="chain" id="PRO_5038816994" description="ABC transporter" evidence="1">
    <location>
        <begin position="24"/>
        <end position="404"/>
    </location>
</feature>
<feature type="signal peptide" evidence="1">
    <location>
        <begin position="1"/>
        <end position="23"/>
    </location>
</feature>
<evidence type="ECO:0000256" key="1">
    <source>
        <dbReference type="SAM" id="SignalP"/>
    </source>
</evidence>
<dbReference type="SUPFAM" id="SSF82171">
    <property type="entry name" value="DPP6 N-terminal domain-like"/>
    <property type="match status" value="1"/>
</dbReference>
<evidence type="ECO:0000313" key="2">
    <source>
        <dbReference type="EMBL" id="SDP09228.1"/>
    </source>
</evidence>
<proteinExistence type="predicted"/>
<dbReference type="Proteomes" id="UP000186456">
    <property type="component" value="Unassembled WGS sequence"/>
</dbReference>
<accession>A0A1H0PXK7</accession>
<keyword evidence="1" id="KW-0732">Signal</keyword>
<evidence type="ECO:0000313" key="3">
    <source>
        <dbReference type="Proteomes" id="UP000186456"/>
    </source>
</evidence>
<dbReference type="AlphaFoldDB" id="A0A1H0PXK7"/>
<dbReference type="RefSeq" id="WP_074695441.1">
    <property type="nucleotide sequence ID" value="NZ_FNJN01000004.1"/>
</dbReference>
<dbReference type="EMBL" id="FNJN01000004">
    <property type="protein sequence ID" value="SDP09228.1"/>
    <property type="molecule type" value="Genomic_DNA"/>
</dbReference>
<gene>
    <name evidence="2" type="ORF">SAMN04487788_2047</name>
</gene>
<protein>
    <recommendedName>
        <fullName evidence="4">ABC transporter</fullName>
    </recommendedName>
</protein>